<reference evidence="1 2" key="1">
    <citation type="submission" date="2015-04" db="EMBL/GenBank/DDBJ databases">
        <authorList>
            <person name="Syromyatnikov M.Y."/>
            <person name="Popov V.N."/>
        </authorList>
    </citation>
    <scope>NUCLEOTIDE SEQUENCE [LARGE SCALE GENOMIC DNA]</scope>
</reference>
<dbReference type="EMBL" id="CVRI01000022">
    <property type="protein sequence ID" value="CRK92069.1"/>
    <property type="molecule type" value="Genomic_DNA"/>
</dbReference>
<evidence type="ECO:0000313" key="2">
    <source>
        <dbReference type="Proteomes" id="UP000183832"/>
    </source>
</evidence>
<organism evidence="1 2">
    <name type="scientific">Clunio marinus</name>
    <dbReference type="NCBI Taxonomy" id="568069"/>
    <lineage>
        <taxon>Eukaryota</taxon>
        <taxon>Metazoa</taxon>
        <taxon>Ecdysozoa</taxon>
        <taxon>Arthropoda</taxon>
        <taxon>Hexapoda</taxon>
        <taxon>Insecta</taxon>
        <taxon>Pterygota</taxon>
        <taxon>Neoptera</taxon>
        <taxon>Endopterygota</taxon>
        <taxon>Diptera</taxon>
        <taxon>Nematocera</taxon>
        <taxon>Chironomoidea</taxon>
        <taxon>Chironomidae</taxon>
        <taxon>Clunio</taxon>
    </lineage>
</organism>
<dbReference type="Proteomes" id="UP000183832">
    <property type="component" value="Unassembled WGS sequence"/>
</dbReference>
<keyword evidence="2" id="KW-1185">Reference proteome</keyword>
<accession>A0A1J1HVM4</accession>
<gene>
    <name evidence="1" type="ORF">CLUMA_CG005649</name>
</gene>
<dbReference type="AlphaFoldDB" id="A0A1J1HVM4"/>
<name>A0A1J1HVM4_9DIPT</name>
<evidence type="ECO:0000313" key="1">
    <source>
        <dbReference type="EMBL" id="CRK92069.1"/>
    </source>
</evidence>
<proteinExistence type="predicted"/>
<sequence>MKQTESIEVNTFLIQIFSKQHHPFIRWWVQQQKLHVKFNVKKVCRSPKNFFHCFTRRVDEEFCIKHSFELEFHVFRHALIAQLGRLPIKFRGFEKS</sequence>
<protein>
    <submittedName>
        <fullName evidence="1">CLUMA_CG005649, isoform A</fullName>
    </submittedName>
</protein>